<keyword evidence="1" id="KW-0812">Transmembrane</keyword>
<dbReference type="EMBL" id="QJKJ01003153">
    <property type="protein sequence ID" value="RDX99727.1"/>
    <property type="molecule type" value="Genomic_DNA"/>
</dbReference>
<comment type="caution">
    <text evidence="2">The sequence shown here is derived from an EMBL/GenBank/DDBJ whole genome shotgun (WGS) entry which is preliminary data.</text>
</comment>
<reference evidence="2" key="1">
    <citation type="submission" date="2018-05" db="EMBL/GenBank/DDBJ databases">
        <title>Draft genome of Mucuna pruriens seed.</title>
        <authorList>
            <person name="Nnadi N.E."/>
            <person name="Vos R."/>
            <person name="Hasami M.H."/>
            <person name="Devisetty U.K."/>
            <person name="Aguiy J.C."/>
        </authorList>
    </citation>
    <scope>NUCLEOTIDE SEQUENCE [LARGE SCALE GENOMIC DNA]</scope>
    <source>
        <strain evidence="2">JCA_2017</strain>
    </source>
</reference>
<sequence length="219" mass="24867">MKEKMKALEKNSTWEIVDRHKDKRAVVILSLSSSPLSYKKGVRHRRLVYPLISDPLLGYYVFVGGNLICWKIKKQNVVIRSSVEAEYRALANFSKSFNLKKLCKMTLIRDNQPALDIASNLIFHEKTKNIEVDCHFIRKKIKSRDTTTSFVNSSNQLPDDFAKSLRGPRISYINNKLENALGKGLIYAQIVGGYSEADWVSSPSDGRSTFGYCVLVGRT</sequence>
<protein>
    <submittedName>
        <fullName evidence="2">Copia protein</fullName>
    </submittedName>
</protein>
<dbReference type="OrthoDB" id="414945at2759"/>
<proteinExistence type="predicted"/>
<name>A0A371HAA3_MUCPR</name>
<accession>A0A371HAA3</accession>
<keyword evidence="1" id="KW-0472">Membrane</keyword>
<evidence type="ECO:0000313" key="3">
    <source>
        <dbReference type="Proteomes" id="UP000257109"/>
    </source>
</evidence>
<dbReference type="CDD" id="cd09272">
    <property type="entry name" value="RNase_HI_RT_Ty1"/>
    <property type="match status" value="1"/>
</dbReference>
<evidence type="ECO:0000256" key="1">
    <source>
        <dbReference type="SAM" id="Phobius"/>
    </source>
</evidence>
<dbReference type="PANTHER" id="PTHR11439:SF463">
    <property type="entry name" value="REVERSE TRANSCRIPTASE TY1_COPIA-TYPE DOMAIN-CONTAINING PROTEIN"/>
    <property type="match status" value="1"/>
</dbReference>
<dbReference type="STRING" id="157652.A0A371HAA3"/>
<keyword evidence="1" id="KW-1133">Transmembrane helix</keyword>
<evidence type="ECO:0000313" key="2">
    <source>
        <dbReference type="EMBL" id="RDX99727.1"/>
    </source>
</evidence>
<dbReference type="PANTHER" id="PTHR11439">
    <property type="entry name" value="GAG-POL-RELATED RETROTRANSPOSON"/>
    <property type="match status" value="1"/>
</dbReference>
<feature type="transmembrane region" description="Helical" evidence="1">
    <location>
        <begin position="47"/>
        <end position="68"/>
    </location>
</feature>
<organism evidence="2 3">
    <name type="scientific">Mucuna pruriens</name>
    <name type="common">Velvet bean</name>
    <name type="synonym">Dolichos pruriens</name>
    <dbReference type="NCBI Taxonomy" id="157652"/>
    <lineage>
        <taxon>Eukaryota</taxon>
        <taxon>Viridiplantae</taxon>
        <taxon>Streptophyta</taxon>
        <taxon>Embryophyta</taxon>
        <taxon>Tracheophyta</taxon>
        <taxon>Spermatophyta</taxon>
        <taxon>Magnoliopsida</taxon>
        <taxon>eudicotyledons</taxon>
        <taxon>Gunneridae</taxon>
        <taxon>Pentapetalae</taxon>
        <taxon>rosids</taxon>
        <taxon>fabids</taxon>
        <taxon>Fabales</taxon>
        <taxon>Fabaceae</taxon>
        <taxon>Papilionoideae</taxon>
        <taxon>50 kb inversion clade</taxon>
        <taxon>NPAAA clade</taxon>
        <taxon>indigoferoid/millettioid clade</taxon>
        <taxon>Phaseoleae</taxon>
        <taxon>Mucuna</taxon>
    </lineage>
</organism>
<dbReference type="Proteomes" id="UP000257109">
    <property type="component" value="Unassembled WGS sequence"/>
</dbReference>
<dbReference type="AlphaFoldDB" id="A0A371HAA3"/>
<keyword evidence="3" id="KW-1185">Reference proteome</keyword>
<gene>
    <name evidence="2" type="primary">GIP</name>
    <name evidence="2" type="ORF">CR513_17191</name>
</gene>
<feature type="non-terminal residue" evidence="2">
    <location>
        <position position="1"/>
    </location>
</feature>